<dbReference type="PANTHER" id="PTHR30480">
    <property type="entry name" value="BETA-HEXOSAMINIDASE-RELATED"/>
    <property type="match status" value="1"/>
</dbReference>
<protein>
    <recommendedName>
        <fullName evidence="3">beta-N-acetylhexosaminidase</fullName>
        <ecNumber evidence="3">3.2.1.52</ecNumber>
    </recommendedName>
</protein>
<comment type="catalytic activity">
    <reaction evidence="1">
        <text>Hydrolysis of terminal non-reducing N-acetyl-D-hexosamine residues in N-acetyl-beta-D-hexosaminides.</text>
        <dbReference type="EC" id="3.2.1.52"/>
    </reaction>
</comment>
<evidence type="ECO:0000256" key="4">
    <source>
        <dbReference type="ARBA" id="ARBA00022801"/>
    </source>
</evidence>
<feature type="domain" description="Beta-lactamase-related" evidence="6">
    <location>
        <begin position="593"/>
        <end position="956"/>
    </location>
</feature>
<keyword evidence="4 8" id="KW-0378">Hydrolase</keyword>
<evidence type="ECO:0000256" key="3">
    <source>
        <dbReference type="ARBA" id="ARBA00012663"/>
    </source>
</evidence>
<proteinExistence type="inferred from homology"/>
<dbReference type="InterPro" id="IPR036881">
    <property type="entry name" value="Glyco_hydro_3_C_sf"/>
</dbReference>
<dbReference type="EMBL" id="UOEP01000204">
    <property type="protein sequence ID" value="VAW24016.1"/>
    <property type="molecule type" value="Genomic_DNA"/>
</dbReference>
<dbReference type="InterPro" id="IPR017853">
    <property type="entry name" value="GH"/>
</dbReference>
<evidence type="ECO:0000256" key="1">
    <source>
        <dbReference type="ARBA" id="ARBA00001231"/>
    </source>
</evidence>
<evidence type="ECO:0000259" key="7">
    <source>
        <dbReference type="Pfam" id="PF00933"/>
    </source>
</evidence>
<dbReference type="PRINTS" id="PR00133">
    <property type="entry name" value="GLHYDRLASE3"/>
</dbReference>
<dbReference type="Pfam" id="PF00933">
    <property type="entry name" value="Glyco_hydro_3"/>
    <property type="match status" value="1"/>
</dbReference>
<dbReference type="InterPro" id="IPR036962">
    <property type="entry name" value="Glyco_hydro_3_N_sf"/>
</dbReference>
<dbReference type="InterPro" id="IPR001466">
    <property type="entry name" value="Beta-lactam-related"/>
</dbReference>
<accession>A0A3B0UW93</accession>
<evidence type="ECO:0000259" key="6">
    <source>
        <dbReference type="Pfam" id="PF00144"/>
    </source>
</evidence>
<evidence type="ECO:0000256" key="2">
    <source>
        <dbReference type="ARBA" id="ARBA00005336"/>
    </source>
</evidence>
<evidence type="ECO:0000313" key="8">
    <source>
        <dbReference type="EMBL" id="VAW24016.1"/>
    </source>
</evidence>
<dbReference type="Gene3D" id="3.40.710.10">
    <property type="entry name" value="DD-peptidase/beta-lactamase superfamily"/>
    <property type="match status" value="1"/>
</dbReference>
<dbReference type="GO" id="GO:0005975">
    <property type="term" value="P:carbohydrate metabolic process"/>
    <property type="evidence" value="ECO:0007669"/>
    <property type="project" value="InterPro"/>
</dbReference>
<dbReference type="EC" id="3.2.1.52" evidence="3"/>
<sequence length="983" mass="110187">MQHFKENFILLLFFFISNNPCINAQEPPFLKYYGDAWADTIVSGLTLEEKIAQLVMLPANPGQGALHKQQLIQLIKKYRPGGIIIMHGSPVETAQLINDLQKASKIPLLIAIDGETGLGFRLDSTISYPYQQSLGAIQNDSVLYEMGRDIGKQFKEIGIHINFAPVADVNTNPDNPVINVRSLGEEKKNVALKAWQIAKGLQDEGITAVAKHFPGHGDTGNDSHYSLPVLNHTKKRLDSIEAYPFRFLINKGINGIMTAHLYVRAMDSTEIPSSLSGNVVNKYLRAELGFNGFVISDAMNMKAVTLPAGKAELEAIKAGNDMVELTPDIAKTISAIKKGVENQEIDESTINKKLRNVLALKRWAGLQEYQPVNIDGITSRLNNPVYEVTLRKLVEQSLTVIKNQGVLPVERLDTLKIASVGIGRDTPSSFQYMLAKYTLVDHFVLPKDATGSSIDGLLKKLRPYNLVICGIHAHSFPKGQYGISEAQVKAVQRIVAEKKTINVYFGNAYGLKNFKHIEHSEALVLAYQDRKLNQELAAQLIFGAIGSNGKLPVTVDNRFKAGDGIIVKKNGRLKYTIPEEVGISSACLSHQIDSIARSGIDSAAYPGCQVLIAKDGKVIFHKCYGFHTYKKQEVVMPEDIYDWASVTKITGPLPALMKLYDQGEFCIDAPIKRYWPDFIKSNKGDIHIRDILAHQGRLQAWIPFWMSACKKTGQLKPQIFKNHPSARYSYRVSSNLYMNNKYRKKIFKAIKDSPLLPTKEYLYSGLCFYLFPTIIENLTNTDYETYLKKNFFFPLGAYTITYNAFKHFPQKRIVPTEYDEVFRKELLRGFVHDEGAAMMGGVSGNAGLFGSANDLAKLMQMYLQYGSYGGTDYISSKTLKEFTRRQFPENDNRRGLGFDKPLIGSREKKLKEASHAPDASGNSFGHSGYTGTFTWDDPDNNLLYIFFSNRVFPTRENLKIYNQNIRPAIHQAIYDCIKKGLEP</sequence>
<gene>
    <name evidence="8" type="ORF">MNBD_BACTEROID01-2696</name>
</gene>
<dbReference type="SUPFAM" id="SSF51445">
    <property type="entry name" value="(Trans)glycosidases"/>
    <property type="match status" value="1"/>
</dbReference>
<dbReference type="Pfam" id="PF00144">
    <property type="entry name" value="Beta-lactamase"/>
    <property type="match status" value="1"/>
</dbReference>
<dbReference type="PANTHER" id="PTHR30480:SF13">
    <property type="entry name" value="BETA-HEXOSAMINIDASE"/>
    <property type="match status" value="1"/>
</dbReference>
<dbReference type="AlphaFoldDB" id="A0A3B0UW93"/>
<dbReference type="Gene3D" id="3.20.20.300">
    <property type="entry name" value="Glycoside hydrolase, family 3, N-terminal domain"/>
    <property type="match status" value="1"/>
</dbReference>
<dbReference type="SUPFAM" id="SSF56601">
    <property type="entry name" value="beta-lactamase/transpeptidase-like"/>
    <property type="match status" value="1"/>
</dbReference>
<feature type="domain" description="Glycoside hydrolase family 3 N-terminal" evidence="7">
    <location>
        <begin position="46"/>
        <end position="359"/>
    </location>
</feature>
<dbReference type="GO" id="GO:0009254">
    <property type="term" value="P:peptidoglycan turnover"/>
    <property type="evidence" value="ECO:0007669"/>
    <property type="project" value="TreeGrafter"/>
</dbReference>
<organism evidence="8">
    <name type="scientific">hydrothermal vent metagenome</name>
    <dbReference type="NCBI Taxonomy" id="652676"/>
    <lineage>
        <taxon>unclassified sequences</taxon>
        <taxon>metagenomes</taxon>
        <taxon>ecological metagenomes</taxon>
    </lineage>
</organism>
<dbReference type="InterPro" id="IPR012338">
    <property type="entry name" value="Beta-lactam/transpept-like"/>
</dbReference>
<dbReference type="SUPFAM" id="SSF52279">
    <property type="entry name" value="Beta-D-glucan exohydrolase, C-terminal domain"/>
    <property type="match status" value="1"/>
</dbReference>
<reference evidence="8" key="1">
    <citation type="submission" date="2018-06" db="EMBL/GenBank/DDBJ databases">
        <authorList>
            <person name="Zhirakovskaya E."/>
        </authorList>
    </citation>
    <scope>NUCLEOTIDE SEQUENCE</scope>
</reference>
<dbReference type="InterPro" id="IPR001764">
    <property type="entry name" value="Glyco_hydro_3_N"/>
</dbReference>
<keyword evidence="5" id="KW-0326">Glycosidase</keyword>
<dbReference type="InterPro" id="IPR050226">
    <property type="entry name" value="NagZ_Beta-hexosaminidase"/>
</dbReference>
<evidence type="ECO:0000256" key="5">
    <source>
        <dbReference type="ARBA" id="ARBA00023295"/>
    </source>
</evidence>
<dbReference type="GO" id="GO:0004563">
    <property type="term" value="F:beta-N-acetylhexosaminidase activity"/>
    <property type="evidence" value="ECO:0007669"/>
    <property type="project" value="UniProtKB-EC"/>
</dbReference>
<comment type="similarity">
    <text evidence="2">Belongs to the glycosyl hydrolase 3 family.</text>
</comment>
<name>A0A3B0UW93_9ZZZZ</name>